<evidence type="ECO:0000313" key="3">
    <source>
        <dbReference type="EMBL" id="CAL1144801.1"/>
    </source>
</evidence>
<name>A0A9P1CHC4_9DINO</name>
<feature type="transmembrane region" description="Helical" evidence="1">
    <location>
        <begin position="847"/>
        <end position="868"/>
    </location>
</feature>
<keyword evidence="1" id="KW-0472">Membrane</keyword>
<comment type="caution">
    <text evidence="2">The sequence shown here is derived from an EMBL/GenBank/DDBJ whole genome shotgun (WGS) entry which is preliminary data.</text>
</comment>
<keyword evidence="4" id="KW-1185">Reference proteome</keyword>
<evidence type="ECO:0008006" key="5">
    <source>
        <dbReference type="Google" id="ProtNLM"/>
    </source>
</evidence>
<dbReference type="Proteomes" id="UP001152797">
    <property type="component" value="Unassembled WGS sequence"/>
</dbReference>
<reference evidence="3" key="2">
    <citation type="submission" date="2024-04" db="EMBL/GenBank/DDBJ databases">
        <authorList>
            <person name="Chen Y."/>
            <person name="Shah S."/>
            <person name="Dougan E. K."/>
            <person name="Thang M."/>
            <person name="Chan C."/>
        </authorList>
    </citation>
    <scope>NUCLEOTIDE SEQUENCE [LARGE SCALE GENOMIC DNA]</scope>
</reference>
<organism evidence="2">
    <name type="scientific">Cladocopium goreaui</name>
    <dbReference type="NCBI Taxonomy" id="2562237"/>
    <lineage>
        <taxon>Eukaryota</taxon>
        <taxon>Sar</taxon>
        <taxon>Alveolata</taxon>
        <taxon>Dinophyceae</taxon>
        <taxon>Suessiales</taxon>
        <taxon>Symbiodiniaceae</taxon>
        <taxon>Cladocopium</taxon>
    </lineage>
</organism>
<proteinExistence type="predicted"/>
<dbReference type="EMBL" id="CAMXCT020001591">
    <property type="protein sequence ID" value="CAL1144801.1"/>
    <property type="molecule type" value="Genomic_DNA"/>
</dbReference>
<dbReference type="PANTHER" id="PTHR46967:SF1">
    <property type="entry name" value="KERATIN-ASSOCIATED PROTEIN 16-1-LIKE"/>
    <property type="match status" value="1"/>
</dbReference>
<feature type="transmembrane region" description="Helical" evidence="1">
    <location>
        <begin position="792"/>
        <end position="816"/>
    </location>
</feature>
<gene>
    <name evidence="2" type="ORF">C1SCF055_LOCUS18338</name>
</gene>
<feature type="non-terminal residue" evidence="2">
    <location>
        <position position="1"/>
    </location>
</feature>
<keyword evidence="1" id="KW-0812">Transmembrane</keyword>
<dbReference type="OrthoDB" id="418110at2759"/>
<dbReference type="EMBL" id="CAMXCT030001591">
    <property type="protein sequence ID" value="CAL4778738.1"/>
    <property type="molecule type" value="Genomic_DNA"/>
</dbReference>
<evidence type="ECO:0000313" key="2">
    <source>
        <dbReference type="EMBL" id="CAI3991426.1"/>
    </source>
</evidence>
<dbReference type="InterPro" id="IPR009030">
    <property type="entry name" value="Growth_fac_rcpt_cys_sf"/>
</dbReference>
<dbReference type="Gene3D" id="2.10.50.10">
    <property type="entry name" value="Tumor Necrosis Factor Receptor, subunit A, domain 2"/>
    <property type="match status" value="1"/>
</dbReference>
<protein>
    <recommendedName>
        <fullName evidence="5">Tyrosine-protein kinase ephrin type A/B receptor-like domain-containing protein</fullName>
    </recommendedName>
</protein>
<feature type="transmembrane region" description="Helical" evidence="1">
    <location>
        <begin position="662"/>
        <end position="684"/>
    </location>
</feature>
<dbReference type="SMART" id="SM01411">
    <property type="entry name" value="Ephrin_rec_like"/>
    <property type="match status" value="1"/>
</dbReference>
<feature type="transmembrane region" description="Helical" evidence="1">
    <location>
        <begin position="984"/>
        <end position="1003"/>
    </location>
</feature>
<accession>A0A9P1CHC4</accession>
<reference evidence="2" key="1">
    <citation type="submission" date="2022-10" db="EMBL/GenBank/DDBJ databases">
        <authorList>
            <person name="Chen Y."/>
            <person name="Dougan E. K."/>
            <person name="Chan C."/>
            <person name="Rhodes N."/>
            <person name="Thang M."/>
        </authorList>
    </citation>
    <scope>NUCLEOTIDE SEQUENCE</scope>
</reference>
<feature type="transmembrane region" description="Helical" evidence="1">
    <location>
        <begin position="951"/>
        <end position="972"/>
    </location>
</feature>
<feature type="transmembrane region" description="Helical" evidence="1">
    <location>
        <begin position="760"/>
        <end position="780"/>
    </location>
</feature>
<dbReference type="SUPFAM" id="SSF57184">
    <property type="entry name" value="Growth factor receptor domain"/>
    <property type="match status" value="1"/>
</dbReference>
<feature type="transmembrane region" description="Helical" evidence="1">
    <location>
        <begin position="924"/>
        <end position="944"/>
    </location>
</feature>
<feature type="transmembrane region" description="Helical" evidence="1">
    <location>
        <begin position="696"/>
        <end position="716"/>
    </location>
</feature>
<keyword evidence="1" id="KW-1133">Transmembrane helix</keyword>
<dbReference type="EMBL" id="CAMXCT010001591">
    <property type="protein sequence ID" value="CAI3991426.1"/>
    <property type="molecule type" value="Genomic_DNA"/>
</dbReference>
<sequence>GYRGWINLDQDLCSGSALKARSATGMPPVSLIFLAATVTLRVYGVHSRLCLPDAIPEFERQNVAVDGISMPIGIWSSSWDSALIVSSIYQILVQEKLGYNCSISVGNSSKIQLWKVAGCEHDPVSNNITGGCGAPRHQHVTFEFWHGADAELPTWLLELGNFAPENLGSIGYSGTEGMHIMRPPITAALADSGLPLEHFRSYNRSWYNPSMYTATVAQVDLGKLRTCAESVERWKDIGQIYLAATGDVDGLEDKDGKKVLKCWQEKWWAAPACRQSIPDCASVITTKDGLGMPYMIQQAFFHNMPLAFAMALKNFYVALNLELQGLLYWWAPDTQFALQKPYQLMFPPHSPSQYKQQIYKTMKEKTLLSNWMAKGFRDIAERPAVVASKLQLGDEDIKALLVAQVEAGNQDPWDTACNWLLQSDHLWQDWLPNETTCSMGKGLVDSSDNFTQRRGMAVKCAPCRPGHQSVEQDRTRVCIPCDAGHYQPLPGESTCLLCEPGTRSELKGQTECIPCSLGRFANRYAMTSCVQCGPADQTERWTTSEAVMSQREQTWIQIQGADSEDYCSCVEGTYLWKGRCEVCVEGSRCPGSNQLLLKPGYFSKPEAPGDVFRCYGRSRRCPGGAPGNCAAGRDSNSLSCTSCLPGLHETEDLCIACGSKDYVILVLVGLLCVFGIALLYVVLVKEGKTSRQPGSLLIAALGLGQMVTVVQQLTVIQQFKIVWGQPFSSILEFLELLAFDLDMVSIGCVAPLSPVLKFSIRTLLVLLFFVVACMVHCVYIAYKRAKTFRISLLLRTVGTLFMVFFISLCSSILAPFRCHIHPNGLWTVQSYDEVFCDGTQEHLQMALVGGFACLLPVSFLVVSVWIIVYQLPKRLENADVQFIRACSFLFIRFRPGAEVFSVLFLARNTLVVLCPLLPSSAGKVVCMNILLYGSIVITAFYKPWRAPACNFLDLLLVTGMLVILDMGSLFVTEVDTSKVTATCVVFFSLMFLAIAAAIFYGIAKHFFVRYRKQFRFFLCHQKVAAGSLARLLKMELQKRGPQFNTFVDCDDLNDPTRVLNYVGQDTETLVVLGSPELLTRKWCVGEICTARIQRVDTVVLALPGYVEPDKTFIESYSSIVPDITELANYNLGLTEVEETLRWISTVPTTAVPFLTPDAIELMGNDLTGTSKKQMISSGEPDCVVLADLENIEAVATAYILLDLILPKLAGSHRDSMPAVLTKGAPLPATTATVLMICSEGCFRSVEVASWLLSVIKLEKCCVLPIIAEDGFRFPSQAFYDDLVANQQLSKLDLDTYVHILKAVFEEIAVVFPPENYSSTQEDLDLRSKQ</sequence>
<feature type="non-terminal residue" evidence="2">
    <location>
        <position position="1329"/>
    </location>
</feature>
<evidence type="ECO:0000313" key="4">
    <source>
        <dbReference type="Proteomes" id="UP001152797"/>
    </source>
</evidence>
<dbReference type="PANTHER" id="PTHR46967">
    <property type="entry name" value="INSULIN-LIKE GROWTH FACTOR BINDING PROTEIN,N-TERMINAL"/>
    <property type="match status" value="1"/>
</dbReference>
<evidence type="ECO:0000256" key="1">
    <source>
        <dbReference type="SAM" id="Phobius"/>
    </source>
</evidence>